<reference evidence="1 2" key="1">
    <citation type="journal article" date="2009" name="Stand. Genomic Sci.">
        <title>Complete genome sequence of Desulfotomaculum acetoxidans type strain (5575).</title>
        <authorList>
            <person name="Spring S."/>
            <person name="Lapidus A."/>
            <person name="Schroder M."/>
            <person name="Gleim D."/>
            <person name="Sims D."/>
            <person name="Meincke L."/>
            <person name="Glavina Del Rio T."/>
            <person name="Tice H."/>
            <person name="Copeland A."/>
            <person name="Cheng J.F."/>
            <person name="Lucas S."/>
            <person name="Chen F."/>
            <person name="Nolan M."/>
            <person name="Bruce D."/>
            <person name="Goodwin L."/>
            <person name="Pitluck S."/>
            <person name="Ivanova N."/>
            <person name="Mavromatis K."/>
            <person name="Mikhailova N."/>
            <person name="Pati A."/>
            <person name="Chen A."/>
            <person name="Palaniappan K."/>
            <person name="Land M."/>
            <person name="Hauser L."/>
            <person name="Chang Y.J."/>
            <person name="Jeffries C.D."/>
            <person name="Chain P."/>
            <person name="Saunders E."/>
            <person name="Brettin T."/>
            <person name="Detter J.C."/>
            <person name="Goker M."/>
            <person name="Bristow J."/>
            <person name="Eisen J.A."/>
            <person name="Markowitz V."/>
            <person name="Hugenholtz P."/>
            <person name="Kyrpides N.C."/>
            <person name="Klenk H.P."/>
            <person name="Han C."/>
        </authorList>
    </citation>
    <scope>NUCLEOTIDE SEQUENCE [LARGE SCALE GENOMIC DNA]</scope>
    <source>
        <strain evidence="2">ATCC 49208 / DSM 771 / VKM B-1644</strain>
    </source>
</reference>
<dbReference type="STRING" id="485916.Dtox_4231"/>
<dbReference type="EMBL" id="CP001720">
    <property type="protein sequence ID" value="ACV64898.1"/>
    <property type="molecule type" value="Genomic_DNA"/>
</dbReference>
<gene>
    <name evidence="1" type="ordered locus">Dtox_4231</name>
</gene>
<dbReference type="RefSeq" id="WP_015759568.1">
    <property type="nucleotide sequence ID" value="NC_013216.1"/>
</dbReference>
<keyword evidence="2" id="KW-1185">Reference proteome</keyword>
<dbReference type="AlphaFoldDB" id="C8VZF3"/>
<dbReference type="Proteomes" id="UP000002217">
    <property type="component" value="Chromosome"/>
</dbReference>
<evidence type="ECO:0000313" key="2">
    <source>
        <dbReference type="Proteomes" id="UP000002217"/>
    </source>
</evidence>
<accession>C8VZF3</accession>
<evidence type="ECO:0000313" key="1">
    <source>
        <dbReference type="EMBL" id="ACV64898.1"/>
    </source>
</evidence>
<sequence>MIFTITGIPKNVPDAGRVSIVWNNGEITGDEFAVVLLRIGASIREKYHIPVDATPTGPSYYRDLLKNPIALKLLAYELFNDLEFSGDEILFEDDDEDLPEGTIY</sequence>
<organism evidence="1 2">
    <name type="scientific">Desulfofarcimen acetoxidans (strain ATCC 49208 / DSM 771 / KCTC 5769 / VKM B-1644 / 5575)</name>
    <name type="common">Desulfotomaculum acetoxidans</name>
    <dbReference type="NCBI Taxonomy" id="485916"/>
    <lineage>
        <taxon>Bacteria</taxon>
        <taxon>Bacillati</taxon>
        <taxon>Bacillota</taxon>
        <taxon>Clostridia</taxon>
        <taxon>Eubacteriales</taxon>
        <taxon>Peptococcaceae</taxon>
        <taxon>Desulfofarcimen</taxon>
    </lineage>
</organism>
<protein>
    <submittedName>
        <fullName evidence="1">Uncharacterized protein</fullName>
    </submittedName>
</protein>
<name>C8VZF3_DESAS</name>
<proteinExistence type="predicted"/>
<dbReference type="HOGENOM" id="CLU_2245573_0_0_9"/>
<dbReference type="KEGG" id="dae:Dtox_4231"/>